<organism evidence="2 3">
    <name type="scientific">Aerosakkonema funiforme FACHB-1375</name>
    <dbReference type="NCBI Taxonomy" id="2949571"/>
    <lineage>
        <taxon>Bacteria</taxon>
        <taxon>Bacillati</taxon>
        <taxon>Cyanobacteriota</taxon>
        <taxon>Cyanophyceae</taxon>
        <taxon>Oscillatoriophycideae</taxon>
        <taxon>Aerosakkonematales</taxon>
        <taxon>Aerosakkonemataceae</taxon>
        <taxon>Aerosakkonema</taxon>
    </lineage>
</organism>
<keyword evidence="1" id="KW-0175">Coiled coil</keyword>
<dbReference type="AlphaFoldDB" id="A0A926ZH80"/>
<evidence type="ECO:0000313" key="2">
    <source>
        <dbReference type="EMBL" id="MBD2180636.1"/>
    </source>
</evidence>
<evidence type="ECO:0000313" key="3">
    <source>
        <dbReference type="Proteomes" id="UP000641646"/>
    </source>
</evidence>
<accession>A0A926ZH80</accession>
<dbReference type="Proteomes" id="UP000641646">
    <property type="component" value="Unassembled WGS sequence"/>
</dbReference>
<gene>
    <name evidence="2" type="ORF">H6G03_05880</name>
</gene>
<sequence>MSSDPILKTLAKLVELHEGVAEITESQTLNVLLTDNIAKALSVEPETTFSTKADIDDTYFVSYHSELLNKFSSLLASRGSVTALGVKYDGYLKTTGFEKIVDSKIVLQNGLVRYLSATPSITRYIWCHVAYTANADEKRIGMVDFIINELTGVTPVEIGNALLWTSDRVAVDSDTVKPEISPDELSNLVENTAAKLIKSELSNWCNKLSRAWQRDEERLNSYYGSISQEIRRKIESKGLEGESKEKELARIEATNRELSRKKADVRERYALQVEAYLHSAMIIHLPTVHIKCELVRKKSKRTVTLVWNPFTKNIETLRCEITGEPVYNFYLDERDAKIISPTVWGTL</sequence>
<dbReference type="EMBL" id="JACJPW010000010">
    <property type="protein sequence ID" value="MBD2180636.1"/>
    <property type="molecule type" value="Genomic_DNA"/>
</dbReference>
<proteinExistence type="predicted"/>
<reference evidence="2" key="2">
    <citation type="submission" date="2020-08" db="EMBL/GenBank/DDBJ databases">
        <authorList>
            <person name="Chen M."/>
            <person name="Teng W."/>
            <person name="Zhao L."/>
            <person name="Hu C."/>
            <person name="Zhou Y."/>
            <person name="Han B."/>
            <person name="Song L."/>
            <person name="Shu W."/>
        </authorList>
    </citation>
    <scope>NUCLEOTIDE SEQUENCE</scope>
    <source>
        <strain evidence="2">FACHB-1375</strain>
    </source>
</reference>
<name>A0A926ZH80_9CYAN</name>
<comment type="caution">
    <text evidence="2">The sequence shown here is derived from an EMBL/GenBank/DDBJ whole genome shotgun (WGS) entry which is preliminary data.</text>
</comment>
<feature type="coiled-coil region" evidence="1">
    <location>
        <begin position="241"/>
        <end position="268"/>
    </location>
</feature>
<protein>
    <submittedName>
        <fullName evidence="2">Uncharacterized protein</fullName>
    </submittedName>
</protein>
<evidence type="ECO:0000256" key="1">
    <source>
        <dbReference type="SAM" id="Coils"/>
    </source>
</evidence>
<keyword evidence="3" id="KW-1185">Reference proteome</keyword>
<dbReference type="RefSeq" id="WP_190463043.1">
    <property type="nucleotide sequence ID" value="NZ_JACJPW010000010.1"/>
</dbReference>
<reference evidence="2" key="1">
    <citation type="journal article" date="2015" name="ISME J.">
        <title>Draft Genome Sequence of Streptomyces incarnatus NRRL8089, which Produces the Nucleoside Antibiotic Sinefungin.</title>
        <authorList>
            <person name="Oshima K."/>
            <person name="Hattori M."/>
            <person name="Shimizu H."/>
            <person name="Fukuda K."/>
            <person name="Nemoto M."/>
            <person name="Inagaki K."/>
            <person name="Tamura T."/>
        </authorList>
    </citation>
    <scope>NUCLEOTIDE SEQUENCE</scope>
    <source>
        <strain evidence="2">FACHB-1375</strain>
    </source>
</reference>